<dbReference type="InterPro" id="IPR011004">
    <property type="entry name" value="Trimer_LpxA-like_sf"/>
</dbReference>
<evidence type="ECO:0000259" key="21">
    <source>
        <dbReference type="Pfam" id="PF00483"/>
    </source>
</evidence>
<dbReference type="PROSITE" id="PS00101">
    <property type="entry name" value="HEXAPEP_TRANSFERASES"/>
    <property type="match status" value="1"/>
</dbReference>
<comment type="caution">
    <text evidence="22">The sequence shown here is derived from an EMBL/GenBank/DDBJ whole genome shotgun (WGS) entry which is preliminary data.</text>
</comment>
<dbReference type="EC" id="2.3.1.157" evidence="20"/>
<feature type="binding site" evidence="20">
    <location>
        <position position="27"/>
    </location>
    <ligand>
        <name>UDP-N-acetyl-alpha-D-glucosamine</name>
        <dbReference type="ChEBI" id="CHEBI:57705"/>
    </ligand>
</feature>
<evidence type="ECO:0000256" key="12">
    <source>
        <dbReference type="ARBA" id="ARBA00022960"/>
    </source>
</evidence>
<comment type="cofactor">
    <cofactor evidence="20">
        <name>Mg(2+)</name>
        <dbReference type="ChEBI" id="CHEBI:18420"/>
    </cofactor>
    <text evidence="20">Binds 1 Mg(2+) ion per subunit.</text>
</comment>
<dbReference type="GO" id="GO:0008360">
    <property type="term" value="P:regulation of cell shape"/>
    <property type="evidence" value="ECO:0007669"/>
    <property type="project" value="UniProtKB-KW"/>
</dbReference>
<comment type="pathway">
    <text evidence="20">Bacterial outer membrane biogenesis; LPS lipid A biosynthesis.</text>
</comment>
<dbReference type="EMBL" id="QUSM01000005">
    <property type="protein sequence ID" value="RGD73583.1"/>
    <property type="molecule type" value="Genomic_DNA"/>
</dbReference>
<organism evidence="22 23">
    <name type="scientific">Anaerofustis stercorihominis</name>
    <dbReference type="NCBI Taxonomy" id="214853"/>
    <lineage>
        <taxon>Bacteria</taxon>
        <taxon>Bacillati</taxon>
        <taxon>Bacillota</taxon>
        <taxon>Clostridia</taxon>
        <taxon>Eubacteriales</taxon>
        <taxon>Eubacteriaceae</taxon>
        <taxon>Anaerofustis</taxon>
    </lineage>
</organism>
<proteinExistence type="inferred from homology"/>
<evidence type="ECO:0000256" key="8">
    <source>
        <dbReference type="ARBA" id="ARBA00022695"/>
    </source>
</evidence>
<comment type="pathway">
    <text evidence="2 20">Nucleotide-sugar biosynthesis; UDP-N-acetyl-alpha-D-glucosamine biosynthesis; N-acetyl-alpha-D-glucosamine 1-phosphate from alpha-D-glucosamine 6-phosphate (route II): step 2/2.</text>
</comment>
<feature type="binding site" evidence="20">
    <location>
        <position position="335"/>
    </location>
    <ligand>
        <name>UDP-N-acetyl-alpha-D-glucosamine</name>
        <dbReference type="ChEBI" id="CHEBI:57705"/>
    </ligand>
</feature>
<keyword evidence="6 20" id="KW-0963">Cytoplasm</keyword>
<keyword evidence="8 20" id="KW-0548">Nucleotidyltransferase</keyword>
<feature type="binding site" evidence="20">
    <location>
        <begin position="82"/>
        <end position="83"/>
    </location>
    <ligand>
        <name>UDP-N-acetyl-alpha-D-glucosamine</name>
        <dbReference type="ChEBI" id="CHEBI:57705"/>
    </ligand>
</feature>
<dbReference type="GO" id="GO:0019134">
    <property type="term" value="F:glucosamine-1-phosphate N-acetyltransferase activity"/>
    <property type="evidence" value="ECO:0007669"/>
    <property type="project" value="UniProtKB-UniRule"/>
</dbReference>
<dbReference type="GO" id="GO:0006048">
    <property type="term" value="P:UDP-N-acetylglucosamine biosynthetic process"/>
    <property type="evidence" value="ECO:0007669"/>
    <property type="project" value="UniProtKB-UniPathway"/>
</dbReference>
<dbReference type="InterPro" id="IPR001451">
    <property type="entry name" value="Hexapep"/>
</dbReference>
<name>A0A3E3DWK0_9FIRM</name>
<evidence type="ECO:0000256" key="6">
    <source>
        <dbReference type="ARBA" id="ARBA00022490"/>
    </source>
</evidence>
<dbReference type="RefSeq" id="WP_117532571.1">
    <property type="nucleotide sequence ID" value="NZ_QUSM01000005.1"/>
</dbReference>
<dbReference type="GO" id="GO:0003977">
    <property type="term" value="F:UDP-N-acetylglucosamine diphosphorylase activity"/>
    <property type="evidence" value="ECO:0007669"/>
    <property type="project" value="UniProtKB-UniRule"/>
</dbReference>
<feature type="domain" description="Nucleotidyl transferase" evidence="21">
    <location>
        <begin position="10"/>
        <end position="219"/>
    </location>
</feature>
<evidence type="ECO:0000256" key="2">
    <source>
        <dbReference type="ARBA" id="ARBA00005166"/>
    </source>
</evidence>
<dbReference type="HAMAP" id="MF_01631">
    <property type="entry name" value="GlmU"/>
    <property type="match status" value="1"/>
</dbReference>
<keyword evidence="10 20" id="KW-0677">Repeat</keyword>
<comment type="catalytic activity">
    <reaction evidence="17 20">
        <text>alpha-D-glucosamine 1-phosphate + acetyl-CoA = N-acetyl-alpha-D-glucosamine 1-phosphate + CoA + H(+)</text>
        <dbReference type="Rhea" id="RHEA:13725"/>
        <dbReference type="ChEBI" id="CHEBI:15378"/>
        <dbReference type="ChEBI" id="CHEBI:57287"/>
        <dbReference type="ChEBI" id="CHEBI:57288"/>
        <dbReference type="ChEBI" id="CHEBI:57776"/>
        <dbReference type="ChEBI" id="CHEBI:58516"/>
        <dbReference type="EC" id="2.3.1.157"/>
    </reaction>
</comment>
<reference evidence="22 23" key="1">
    <citation type="submission" date="2018-08" db="EMBL/GenBank/DDBJ databases">
        <title>A genome reference for cultivated species of the human gut microbiota.</title>
        <authorList>
            <person name="Zou Y."/>
            <person name="Xue W."/>
            <person name="Luo G."/>
        </authorList>
    </citation>
    <scope>NUCLEOTIDE SEQUENCE [LARGE SCALE GENOMIC DNA]</scope>
    <source>
        <strain evidence="22 23">AM25-6</strain>
    </source>
</reference>
<feature type="binding site" evidence="20">
    <location>
        <position position="231"/>
    </location>
    <ligand>
        <name>UDP-N-acetyl-alpha-D-glucosamine</name>
        <dbReference type="ChEBI" id="CHEBI:57705"/>
    </ligand>
</feature>
<evidence type="ECO:0000256" key="13">
    <source>
        <dbReference type="ARBA" id="ARBA00022984"/>
    </source>
</evidence>
<feature type="binding site" evidence="20">
    <location>
        <position position="379"/>
    </location>
    <ligand>
        <name>UDP-N-acetyl-alpha-D-glucosamine</name>
        <dbReference type="ChEBI" id="CHEBI:57705"/>
    </ligand>
</feature>
<evidence type="ECO:0000256" key="3">
    <source>
        <dbReference type="ARBA" id="ARBA00005208"/>
    </source>
</evidence>
<evidence type="ECO:0000256" key="19">
    <source>
        <dbReference type="ARBA" id="ARBA00049628"/>
    </source>
</evidence>
<dbReference type="GO" id="GO:0000902">
    <property type="term" value="P:cell morphogenesis"/>
    <property type="evidence" value="ECO:0007669"/>
    <property type="project" value="UniProtKB-UniRule"/>
</dbReference>
<protein>
    <recommendedName>
        <fullName evidence="20">Bifunctional protein GlmU</fullName>
    </recommendedName>
    <domain>
        <recommendedName>
            <fullName evidence="20">UDP-N-acetylglucosamine pyrophosphorylase</fullName>
            <ecNumber evidence="20">2.7.7.23</ecNumber>
        </recommendedName>
        <alternativeName>
            <fullName evidence="20">N-acetylglucosamine-1-phosphate uridyltransferase</fullName>
        </alternativeName>
    </domain>
    <domain>
        <recommendedName>
            <fullName evidence="20">Glucosamine-1-phosphate N-acetyltransferase</fullName>
            <ecNumber evidence="20">2.3.1.157</ecNumber>
        </recommendedName>
    </domain>
</protein>
<sequence>MEKRNEYVSALILAGGLGTRMKSDKPKVLHEICGETLLKHVILNVEEAGIEDIGVVVGYKAEMVKEMTGDKYSYFLQSEQLGTGHAVMMAKEFLKDKKGKILVLCGDAPLINKDIINDFVKYSYDNELDLGVLTAILNDAKSYGRIVRKNGRLEKIVELKDANKNETEIKEVNSGTYIFDIEKLLKHLDELSTNNAQNEYYITDMIEIFKDNDYNVDAFAAREGNIIEAANNRYELSKCEELFREKINKELMLDGVTIIDPKSTYIDRNVKVDTDTVIYPNTIIKKGSVIGKENIIYSSRIENSIIGNNNKIDNCVIVDAKVNDNNQIGPYVHLRPNADIKDNTRLGNFVEVKNSSIGNGTKVSHLTYIGDGDIGENTNVGCGVVFVNYDGKKKYRTKVGDNCFVGCNVNLVAPINIDDNVYIAAGSTLTDDVEKDSLAIARSRQTVKKGYKKK</sequence>
<dbReference type="InterPro" id="IPR005882">
    <property type="entry name" value="Bifunctional_GlmU"/>
</dbReference>
<comment type="subunit">
    <text evidence="20">Homotrimer.</text>
</comment>
<keyword evidence="14 20" id="KW-0511">Multifunctional enzyme</keyword>
<keyword evidence="9 20" id="KW-0479">Metal-binding</keyword>
<dbReference type="Gene3D" id="3.90.550.10">
    <property type="entry name" value="Spore Coat Polysaccharide Biosynthesis Protein SpsA, Chain A"/>
    <property type="match status" value="1"/>
</dbReference>
<evidence type="ECO:0000256" key="15">
    <source>
        <dbReference type="ARBA" id="ARBA00023315"/>
    </source>
</evidence>
<gene>
    <name evidence="20 22" type="primary">glmU</name>
    <name evidence="22" type="ORF">DW687_09505</name>
</gene>
<dbReference type="InterPro" id="IPR050065">
    <property type="entry name" value="GlmU-like"/>
</dbReference>
<feature type="binding site" evidence="20">
    <location>
        <position position="107"/>
    </location>
    <ligand>
        <name>Mg(2+)</name>
        <dbReference type="ChEBI" id="CHEBI:18420"/>
    </ligand>
</feature>
<comment type="function">
    <text evidence="19 20">Catalyzes the last two sequential reactions in the de novo biosynthetic pathway for UDP-N-acetylglucosamine (UDP-GlcNAc). The C-terminal domain catalyzes the transfer of acetyl group from acetyl coenzyme A to glucosamine-1-phosphate (GlcN-1-P) to produce N-acetylglucosamine-1-phosphate (GlcNAc-1-P), which is converted into UDP-GlcNAc by the transfer of uridine 5-monophosphate (from uridine 5-triphosphate), a reaction catalyzed by the N-terminal domain.</text>
</comment>
<feature type="binding site" evidence="20">
    <location>
        <position position="368"/>
    </location>
    <ligand>
        <name>UDP-N-acetyl-alpha-D-glucosamine</name>
        <dbReference type="ChEBI" id="CHEBI:57705"/>
    </ligand>
</feature>
<dbReference type="InterPro" id="IPR029044">
    <property type="entry name" value="Nucleotide-diphossugar_trans"/>
</dbReference>
<evidence type="ECO:0000313" key="23">
    <source>
        <dbReference type="Proteomes" id="UP000261212"/>
    </source>
</evidence>
<evidence type="ECO:0000256" key="20">
    <source>
        <dbReference type="HAMAP-Rule" id="MF_01631"/>
    </source>
</evidence>
<feature type="binding site" evidence="20">
    <location>
        <position position="353"/>
    </location>
    <ligand>
        <name>UDP-N-acetyl-alpha-D-glucosamine</name>
        <dbReference type="ChEBI" id="CHEBI:57705"/>
    </ligand>
</feature>
<feature type="binding site" evidence="20">
    <location>
        <position position="425"/>
    </location>
    <ligand>
        <name>acetyl-CoA</name>
        <dbReference type="ChEBI" id="CHEBI:57288"/>
    </ligand>
</feature>
<evidence type="ECO:0000256" key="5">
    <source>
        <dbReference type="ARBA" id="ARBA00007947"/>
    </source>
</evidence>
<feature type="binding site" evidence="20">
    <location>
        <position position="144"/>
    </location>
    <ligand>
        <name>UDP-N-acetyl-alpha-D-glucosamine</name>
        <dbReference type="ChEBI" id="CHEBI:57705"/>
    </ligand>
</feature>
<feature type="region of interest" description="Linker" evidence="20">
    <location>
        <begin position="234"/>
        <end position="254"/>
    </location>
</feature>
<comment type="caution">
    <text evidence="20">Lacks conserved residue(s) required for the propagation of feature annotation.</text>
</comment>
<feature type="region of interest" description="Pyrophosphorylase" evidence="20">
    <location>
        <begin position="1"/>
        <end position="233"/>
    </location>
</feature>
<dbReference type="InterPro" id="IPR018357">
    <property type="entry name" value="Hexapep_transf_CS"/>
</dbReference>
<dbReference type="NCBIfam" id="TIGR01173">
    <property type="entry name" value="glmU"/>
    <property type="match status" value="1"/>
</dbReference>
<feature type="binding site" evidence="20">
    <location>
        <position position="173"/>
    </location>
    <ligand>
        <name>UDP-N-acetyl-alpha-D-glucosamine</name>
        <dbReference type="ChEBI" id="CHEBI:57705"/>
    </ligand>
</feature>
<dbReference type="PANTHER" id="PTHR43584">
    <property type="entry name" value="NUCLEOTIDYL TRANSFERASE"/>
    <property type="match status" value="1"/>
</dbReference>
<evidence type="ECO:0000256" key="10">
    <source>
        <dbReference type="ARBA" id="ARBA00022737"/>
    </source>
</evidence>
<dbReference type="CDD" id="cd03353">
    <property type="entry name" value="LbH_GlmU_C"/>
    <property type="match status" value="1"/>
</dbReference>
<dbReference type="Pfam" id="PF00483">
    <property type="entry name" value="NTP_transferase"/>
    <property type="match status" value="1"/>
</dbReference>
<keyword evidence="13 20" id="KW-0573">Peptidoglycan synthesis</keyword>
<comment type="subcellular location">
    <subcellularLocation>
        <location evidence="1 20">Cytoplasm</location>
    </subcellularLocation>
</comment>
<dbReference type="GO" id="GO:0000287">
    <property type="term" value="F:magnesium ion binding"/>
    <property type="evidence" value="ECO:0007669"/>
    <property type="project" value="UniProtKB-UniRule"/>
</dbReference>
<comment type="catalytic activity">
    <reaction evidence="18 20">
        <text>N-acetyl-alpha-D-glucosamine 1-phosphate + UTP + H(+) = UDP-N-acetyl-alpha-D-glucosamine + diphosphate</text>
        <dbReference type="Rhea" id="RHEA:13509"/>
        <dbReference type="ChEBI" id="CHEBI:15378"/>
        <dbReference type="ChEBI" id="CHEBI:33019"/>
        <dbReference type="ChEBI" id="CHEBI:46398"/>
        <dbReference type="ChEBI" id="CHEBI:57705"/>
        <dbReference type="ChEBI" id="CHEBI:57776"/>
        <dbReference type="EC" id="2.7.7.23"/>
    </reaction>
</comment>
<dbReference type="UniPathway" id="UPA00113">
    <property type="reaction ID" value="UER00532"/>
</dbReference>
<evidence type="ECO:0000256" key="16">
    <source>
        <dbReference type="ARBA" id="ARBA00023316"/>
    </source>
</evidence>
<dbReference type="Proteomes" id="UP000261212">
    <property type="component" value="Unassembled WGS sequence"/>
</dbReference>
<feature type="active site" description="Proton acceptor" evidence="20">
    <location>
        <position position="365"/>
    </location>
</feature>
<keyword evidence="16 20" id="KW-0961">Cell wall biogenesis/degradation</keyword>
<evidence type="ECO:0000256" key="14">
    <source>
        <dbReference type="ARBA" id="ARBA00023268"/>
    </source>
</evidence>
<evidence type="ECO:0000313" key="22">
    <source>
        <dbReference type="EMBL" id="RGD73583.1"/>
    </source>
</evidence>
<evidence type="ECO:0000256" key="7">
    <source>
        <dbReference type="ARBA" id="ARBA00022679"/>
    </source>
</evidence>
<feature type="binding site" evidence="20">
    <location>
        <position position="77"/>
    </location>
    <ligand>
        <name>UDP-N-acetyl-alpha-D-glucosamine</name>
        <dbReference type="ChEBI" id="CHEBI:57705"/>
    </ligand>
</feature>
<dbReference type="AlphaFoldDB" id="A0A3E3DWK0"/>
<dbReference type="NCBIfam" id="NF010934">
    <property type="entry name" value="PRK14354.1"/>
    <property type="match status" value="1"/>
</dbReference>
<feature type="binding site" evidence="20">
    <location>
        <position position="442"/>
    </location>
    <ligand>
        <name>acetyl-CoA</name>
        <dbReference type="ChEBI" id="CHEBI:57288"/>
    </ligand>
</feature>
<dbReference type="UniPathway" id="UPA00973"/>
<evidence type="ECO:0000256" key="17">
    <source>
        <dbReference type="ARBA" id="ARBA00048247"/>
    </source>
</evidence>
<keyword evidence="15 20" id="KW-0012">Acyltransferase</keyword>
<dbReference type="GO" id="GO:0009245">
    <property type="term" value="P:lipid A biosynthetic process"/>
    <property type="evidence" value="ECO:0007669"/>
    <property type="project" value="UniProtKB-UniRule"/>
</dbReference>
<dbReference type="Gene3D" id="2.160.10.10">
    <property type="entry name" value="Hexapeptide repeat proteins"/>
    <property type="match status" value="1"/>
</dbReference>
<dbReference type="SUPFAM" id="SSF51161">
    <property type="entry name" value="Trimeric LpxA-like enzymes"/>
    <property type="match status" value="1"/>
</dbReference>
<dbReference type="GO" id="GO:0071555">
    <property type="term" value="P:cell wall organization"/>
    <property type="evidence" value="ECO:0007669"/>
    <property type="project" value="UniProtKB-KW"/>
</dbReference>
<comment type="pathway">
    <text evidence="3 20">Nucleotide-sugar biosynthesis; UDP-N-acetyl-alpha-D-glucosamine biosynthesis; UDP-N-acetyl-alpha-D-glucosamine from N-acetyl-alpha-D-glucosamine 1-phosphate: step 1/1.</text>
</comment>
<evidence type="ECO:0000256" key="18">
    <source>
        <dbReference type="ARBA" id="ARBA00048493"/>
    </source>
</evidence>
<feature type="binding site" evidence="20">
    <location>
        <position position="158"/>
    </location>
    <ligand>
        <name>UDP-N-acetyl-alpha-D-glucosamine</name>
        <dbReference type="ChEBI" id="CHEBI:57705"/>
    </ligand>
</feature>
<evidence type="ECO:0000256" key="11">
    <source>
        <dbReference type="ARBA" id="ARBA00022842"/>
    </source>
</evidence>
<feature type="region of interest" description="N-acetyltransferase" evidence="20">
    <location>
        <begin position="255"/>
        <end position="454"/>
    </location>
</feature>
<dbReference type="InterPro" id="IPR038009">
    <property type="entry name" value="GlmU_C_LbH"/>
</dbReference>
<comment type="similarity">
    <text evidence="5 20">In the N-terminal section; belongs to the N-acetylglucosamine-1-phosphate uridyltransferase family.</text>
</comment>
<dbReference type="CDD" id="cd02540">
    <property type="entry name" value="GT2_GlmU_N_bac"/>
    <property type="match status" value="1"/>
</dbReference>
<evidence type="ECO:0000256" key="1">
    <source>
        <dbReference type="ARBA" id="ARBA00004496"/>
    </source>
</evidence>
<evidence type="ECO:0000256" key="9">
    <source>
        <dbReference type="ARBA" id="ARBA00022723"/>
    </source>
</evidence>
<feature type="binding site" evidence="20">
    <location>
        <begin position="388"/>
        <end position="389"/>
    </location>
    <ligand>
        <name>acetyl-CoA</name>
        <dbReference type="ChEBI" id="CHEBI:57288"/>
    </ligand>
</feature>
<dbReference type="Pfam" id="PF00132">
    <property type="entry name" value="Hexapep"/>
    <property type="match status" value="2"/>
</dbReference>
<dbReference type="InterPro" id="IPR005835">
    <property type="entry name" value="NTP_transferase_dom"/>
</dbReference>
<dbReference type="PANTHER" id="PTHR43584:SF3">
    <property type="entry name" value="BIFUNCTIONAL PROTEIN GLMU"/>
    <property type="match status" value="1"/>
</dbReference>
<dbReference type="EC" id="2.7.7.23" evidence="20"/>
<keyword evidence="12 20" id="KW-0133">Cell shape</keyword>
<comment type="similarity">
    <text evidence="4 20">In the C-terminal section; belongs to the transferase hexapeptide repeat family.</text>
</comment>
<dbReference type="GO" id="GO:0016020">
    <property type="term" value="C:membrane"/>
    <property type="evidence" value="ECO:0007669"/>
    <property type="project" value="GOC"/>
</dbReference>
<feature type="binding site" evidence="20">
    <location>
        <position position="231"/>
    </location>
    <ligand>
        <name>Mg(2+)</name>
        <dbReference type="ChEBI" id="CHEBI:18420"/>
    </ligand>
</feature>
<dbReference type="GO" id="GO:0005737">
    <property type="term" value="C:cytoplasm"/>
    <property type="evidence" value="ECO:0007669"/>
    <property type="project" value="UniProtKB-SubCell"/>
</dbReference>
<accession>A0A3E3DWK0</accession>
<dbReference type="SUPFAM" id="SSF53448">
    <property type="entry name" value="Nucleotide-diphospho-sugar transferases"/>
    <property type="match status" value="1"/>
</dbReference>
<dbReference type="GO" id="GO:0009252">
    <property type="term" value="P:peptidoglycan biosynthetic process"/>
    <property type="evidence" value="ECO:0007669"/>
    <property type="project" value="UniProtKB-UniRule"/>
</dbReference>
<keyword evidence="11 20" id="KW-0460">Magnesium</keyword>
<evidence type="ECO:0000256" key="4">
    <source>
        <dbReference type="ARBA" id="ARBA00007707"/>
    </source>
</evidence>
<keyword evidence="7 20" id="KW-0808">Transferase</keyword>